<dbReference type="Gene3D" id="3.40.50.150">
    <property type="entry name" value="Vaccinia Virus protein VP39"/>
    <property type="match status" value="1"/>
</dbReference>
<dbReference type="InterPro" id="IPR029063">
    <property type="entry name" value="SAM-dependent_MTases_sf"/>
</dbReference>
<evidence type="ECO:0000313" key="1">
    <source>
        <dbReference type="EMBL" id="APG14001.1"/>
    </source>
</evidence>
<accession>A0A1L3FL61</accession>
<proteinExistence type="predicted"/>
<dbReference type="EMBL" id="CP017637">
    <property type="protein sequence ID" value="APG14001.1"/>
    <property type="molecule type" value="Genomic_DNA"/>
</dbReference>
<evidence type="ECO:0000313" key="2">
    <source>
        <dbReference type="Proteomes" id="UP000181962"/>
    </source>
</evidence>
<dbReference type="OrthoDB" id="8194542at2"/>
<dbReference type="RefSeq" id="WP_071915989.1">
    <property type="nucleotide sequence ID" value="NZ_CP017637.1"/>
</dbReference>
<organism evidence="1 2">
    <name type="scientific">Bradyrhizobium japonicum</name>
    <dbReference type="NCBI Taxonomy" id="375"/>
    <lineage>
        <taxon>Bacteria</taxon>
        <taxon>Pseudomonadati</taxon>
        <taxon>Pseudomonadota</taxon>
        <taxon>Alphaproteobacteria</taxon>
        <taxon>Hyphomicrobiales</taxon>
        <taxon>Nitrobacteraceae</taxon>
        <taxon>Bradyrhizobium</taxon>
    </lineage>
</organism>
<reference evidence="1 2" key="1">
    <citation type="submission" date="2016-11" db="EMBL/GenBank/DDBJ databases">
        <title>Complete Genome Sequence of Bradyrhizobium sp. strain J5, an isolated from soybean nodule in Hokkaido.</title>
        <authorList>
            <person name="Kanehara K."/>
        </authorList>
    </citation>
    <scope>NUCLEOTIDE SEQUENCE [LARGE SCALE GENOMIC DNA]</scope>
    <source>
        <strain evidence="1 2">J5</strain>
    </source>
</reference>
<name>A0A1L3FL61_BRAJP</name>
<sequence length="477" mass="50893">MTSAWPTCWLTWPRPPLAAAPREPAVAKAVTQRISFTGPQVRALWQPRLDRLRHAALAIEFEMVRRKRIPATLVWTGYDGIDALTERARAIGLEAKPVKASLGYAADWPLEVSIAEPKRLLDYAFLIGAAPLDTSIAEPAADGQEQAAIWFGYPACCARSWADHLRRGGSDPLAGILAREEKAAVPAHVALAVLGLGPVRHAPCSADCSATRDRSREFIDLGRQLGLAAEMSWLEEMADWTVGASLVNGVAEIATATFRCTWLSDEGTPSHRRPRQRAAATHLDKRKAAAVEPADSADILTELGGGFEATGFENPFAMRSRFSTVVWEQTAALRRAGSAVHIGCGDGLLLELIAQTRPKLRLYGTEENAALAEAARRRLGASLPVLGGTSIAAIAALSRLAPDGIDLAFVDPERLGGREALAAVRAIAKSVIVIGTDRSLHRLGDMDTLAASMGFALLPGRAGRVSAALSATSGRPH</sequence>
<protein>
    <recommendedName>
        <fullName evidence="3">Methyltransferase</fullName>
    </recommendedName>
</protein>
<gene>
    <name evidence="1" type="ORF">BKD09_37180</name>
</gene>
<dbReference type="SUPFAM" id="SSF53335">
    <property type="entry name" value="S-adenosyl-L-methionine-dependent methyltransferases"/>
    <property type="match status" value="1"/>
</dbReference>
<evidence type="ECO:0008006" key="3">
    <source>
        <dbReference type="Google" id="ProtNLM"/>
    </source>
</evidence>
<dbReference type="AlphaFoldDB" id="A0A1L3FL61"/>
<dbReference type="Proteomes" id="UP000181962">
    <property type="component" value="Chromosome"/>
</dbReference>